<dbReference type="InterPro" id="IPR050250">
    <property type="entry name" value="Macrolide_Exporter_MacB"/>
</dbReference>
<evidence type="ECO:0000256" key="8">
    <source>
        <dbReference type="SAM" id="Phobius"/>
    </source>
</evidence>
<gene>
    <name evidence="10" type="ORF">GCM10009844_30000</name>
</gene>
<keyword evidence="5 8" id="KW-0472">Membrane</keyword>
<dbReference type="InterPro" id="IPR003838">
    <property type="entry name" value="ABC3_permease_C"/>
</dbReference>
<evidence type="ECO:0000256" key="7">
    <source>
        <dbReference type="SAM" id="MobiDB-lite"/>
    </source>
</evidence>
<feature type="transmembrane region" description="Helical" evidence="8">
    <location>
        <begin position="857"/>
        <end position="879"/>
    </location>
</feature>
<feature type="transmembrane region" description="Helical" evidence="8">
    <location>
        <begin position="801"/>
        <end position="824"/>
    </location>
</feature>
<dbReference type="PANTHER" id="PTHR30572">
    <property type="entry name" value="MEMBRANE COMPONENT OF TRANSPORTER-RELATED"/>
    <property type="match status" value="1"/>
</dbReference>
<keyword evidence="3 8" id="KW-0812">Transmembrane</keyword>
<keyword evidence="11" id="KW-1185">Reference proteome</keyword>
<evidence type="ECO:0000313" key="10">
    <source>
        <dbReference type="EMBL" id="GAA2149857.1"/>
    </source>
</evidence>
<accession>A0ABP5LR89</accession>
<proteinExistence type="inferred from homology"/>
<feature type="domain" description="ABC3 transporter permease C-terminal" evidence="9">
    <location>
        <begin position="287"/>
        <end position="406"/>
    </location>
</feature>
<evidence type="ECO:0000256" key="2">
    <source>
        <dbReference type="ARBA" id="ARBA00022475"/>
    </source>
</evidence>
<evidence type="ECO:0000256" key="4">
    <source>
        <dbReference type="ARBA" id="ARBA00022989"/>
    </source>
</evidence>
<evidence type="ECO:0000256" key="5">
    <source>
        <dbReference type="ARBA" id="ARBA00023136"/>
    </source>
</evidence>
<feature type="transmembrane region" description="Helical" evidence="8">
    <location>
        <begin position="500"/>
        <end position="520"/>
    </location>
</feature>
<dbReference type="Pfam" id="PF02687">
    <property type="entry name" value="FtsX"/>
    <property type="match status" value="2"/>
</dbReference>
<dbReference type="EMBL" id="BAAAQR010000009">
    <property type="protein sequence ID" value="GAA2149857.1"/>
    <property type="molecule type" value="Genomic_DNA"/>
</dbReference>
<evidence type="ECO:0000256" key="3">
    <source>
        <dbReference type="ARBA" id="ARBA00022692"/>
    </source>
</evidence>
<evidence type="ECO:0000256" key="6">
    <source>
        <dbReference type="ARBA" id="ARBA00038076"/>
    </source>
</evidence>
<evidence type="ECO:0000259" key="9">
    <source>
        <dbReference type="Pfam" id="PF02687"/>
    </source>
</evidence>
<feature type="transmembrane region" description="Helical" evidence="8">
    <location>
        <begin position="453"/>
        <end position="479"/>
    </location>
</feature>
<keyword evidence="4 8" id="KW-1133">Transmembrane helix</keyword>
<comment type="similarity">
    <text evidence="6">Belongs to the ABC-4 integral membrane protein family.</text>
</comment>
<feature type="transmembrane region" description="Helical" evidence="8">
    <location>
        <begin position="331"/>
        <end position="359"/>
    </location>
</feature>
<feature type="domain" description="ABC3 transporter permease C-terminal" evidence="9">
    <location>
        <begin position="759"/>
        <end position="879"/>
    </location>
</feature>
<name>A0ABP5LR89_9ACTN</name>
<comment type="caution">
    <text evidence="10">The sequence shown here is derived from an EMBL/GenBank/DDBJ whole genome shotgun (WGS) entry which is preliminary data.</text>
</comment>
<organism evidence="10 11">
    <name type="scientific">Nocardioides koreensis</name>
    <dbReference type="NCBI Taxonomy" id="433651"/>
    <lineage>
        <taxon>Bacteria</taxon>
        <taxon>Bacillati</taxon>
        <taxon>Actinomycetota</taxon>
        <taxon>Actinomycetes</taxon>
        <taxon>Propionibacteriales</taxon>
        <taxon>Nocardioidaceae</taxon>
        <taxon>Nocardioides</taxon>
    </lineage>
</organism>
<sequence>MSSWLSGWRLALRLARRDALRSRGRSILVLVMIALPVLGVIAADVVLQTQDVSGAESLDRRLGAADARVSFQQGIGRVQQSFDPDEASSGDGAPGRHLDPSRLARVRSVLGPDVPAIPVSRGSVSVDTDHGAVYAETTRVDLTDPLADGLFDVTAGRAPTASDEVVVNSALADRGFALGDRLEVQGADLRGEGPFTVVGIGESATYRGYPVLVGSSAELVDHGNGMKTWLVGGGPVSWDQVREINAVGGLVLSRAVMLDPPPESAIPAEIRSWSTGTDQAVVAVVVLIVVMALIEVVLLAGPAFAVGARRQSRSLALMSATGGTPAQARRVVLAGGIVLGTTGAALGVLLGIGAAWLLMPLVQRFSSSWFGPFDVPWPHLAGIAAFGLVSALLAAVVPAWIASRQDVVAVLAGRRGDRAPGLRSPVLGVVLLGAGVAGAAYGARSTSNGEYFIAGAAIVAVLGMILLVPVVVVGLARFSGRLPLTLRYAVRDAARHRTRTVPAVAAVAATVAGVVALGIANTSDEAQNEAEYVPQLAIGQASITQWKPREAAWPRLRAAVERYVPDAAITEVRGIPSSTPGGGTVDLAFRVRHDDGLLDVYGSALGSSVLVSDGDLPTVVPGVAEADVARAGAALRAGRAVVFASHRVRADEVRVTGRSYPAQGGRAHLLGKVDVPAVFVRIPEGLGTIQAVVPGSVAAALESEFTAPATVGLLIDATITAGQQKDLDEAVLGISDDTGLYVERGYQAPDETKILLLVLGVLGGVLMLGGTLTATFLALSDARPDLATLSAVGASPRTRRGVAAAYALVVGLVGGLLGIVVGFIPGVAITYPLTGSSWRATTATGEALPSHFLDVPWLLVGSLVVALPLLTALVVGLTARSRLPLAGRLT</sequence>
<evidence type="ECO:0000256" key="1">
    <source>
        <dbReference type="ARBA" id="ARBA00004651"/>
    </source>
</evidence>
<dbReference type="Proteomes" id="UP001501771">
    <property type="component" value="Unassembled WGS sequence"/>
</dbReference>
<feature type="transmembrane region" description="Helical" evidence="8">
    <location>
        <begin position="422"/>
        <end position="441"/>
    </location>
</feature>
<feature type="region of interest" description="Disordered" evidence="7">
    <location>
        <begin position="80"/>
        <end position="99"/>
    </location>
</feature>
<reference evidence="11" key="1">
    <citation type="journal article" date="2019" name="Int. J. Syst. Evol. Microbiol.">
        <title>The Global Catalogue of Microorganisms (GCM) 10K type strain sequencing project: providing services to taxonomists for standard genome sequencing and annotation.</title>
        <authorList>
            <consortium name="The Broad Institute Genomics Platform"/>
            <consortium name="The Broad Institute Genome Sequencing Center for Infectious Disease"/>
            <person name="Wu L."/>
            <person name="Ma J."/>
        </authorList>
    </citation>
    <scope>NUCLEOTIDE SEQUENCE [LARGE SCALE GENOMIC DNA]</scope>
    <source>
        <strain evidence="11">JCM 16022</strain>
    </source>
</reference>
<feature type="transmembrane region" description="Helical" evidence="8">
    <location>
        <begin position="754"/>
        <end position="780"/>
    </location>
</feature>
<comment type="subcellular location">
    <subcellularLocation>
        <location evidence="1">Cell membrane</location>
        <topology evidence="1">Multi-pass membrane protein</topology>
    </subcellularLocation>
</comment>
<protein>
    <recommendedName>
        <fullName evidence="9">ABC3 transporter permease C-terminal domain-containing protein</fullName>
    </recommendedName>
</protein>
<keyword evidence="2" id="KW-1003">Cell membrane</keyword>
<dbReference type="PANTHER" id="PTHR30572:SF4">
    <property type="entry name" value="ABC TRANSPORTER PERMEASE YTRF"/>
    <property type="match status" value="1"/>
</dbReference>
<dbReference type="RefSeq" id="WP_344153795.1">
    <property type="nucleotide sequence ID" value="NZ_BAAAQR010000009.1"/>
</dbReference>
<feature type="transmembrane region" description="Helical" evidence="8">
    <location>
        <begin position="280"/>
        <end position="308"/>
    </location>
</feature>
<evidence type="ECO:0000313" key="11">
    <source>
        <dbReference type="Proteomes" id="UP001501771"/>
    </source>
</evidence>
<feature type="transmembrane region" description="Helical" evidence="8">
    <location>
        <begin position="379"/>
        <end position="401"/>
    </location>
</feature>